<dbReference type="InterPro" id="IPR015943">
    <property type="entry name" value="WD40/YVTN_repeat-like_dom_sf"/>
</dbReference>
<dbReference type="Proteomes" id="UP000054350">
    <property type="component" value="Unassembled WGS sequence"/>
</dbReference>
<reference evidence="7" key="2">
    <citation type="submission" date="2009-11" db="EMBL/GenBank/DDBJ databases">
        <title>The Genome Sequence of Allomyces macrogynus strain ATCC 38327.</title>
        <authorList>
            <consortium name="The Broad Institute Genome Sequencing Platform"/>
            <person name="Russ C."/>
            <person name="Cuomo C."/>
            <person name="Shea T."/>
            <person name="Young S.K."/>
            <person name="Zeng Q."/>
            <person name="Koehrsen M."/>
            <person name="Haas B."/>
            <person name="Borodovsky M."/>
            <person name="Guigo R."/>
            <person name="Alvarado L."/>
            <person name="Berlin A."/>
            <person name="Borenstein D."/>
            <person name="Chen Z."/>
            <person name="Engels R."/>
            <person name="Freedman E."/>
            <person name="Gellesch M."/>
            <person name="Goldberg J."/>
            <person name="Griggs A."/>
            <person name="Gujja S."/>
            <person name="Heiman D."/>
            <person name="Hepburn T."/>
            <person name="Howarth C."/>
            <person name="Jen D."/>
            <person name="Larson L."/>
            <person name="Lewis B."/>
            <person name="Mehta T."/>
            <person name="Park D."/>
            <person name="Pearson M."/>
            <person name="Roberts A."/>
            <person name="Saif S."/>
            <person name="Shenoy N."/>
            <person name="Sisk P."/>
            <person name="Stolte C."/>
            <person name="Sykes S."/>
            <person name="Walk T."/>
            <person name="White J."/>
            <person name="Yandava C."/>
            <person name="Burger G."/>
            <person name="Gray M.W."/>
            <person name="Holland P.W.H."/>
            <person name="King N."/>
            <person name="Lang F.B.F."/>
            <person name="Roger A.J."/>
            <person name="Ruiz-Trillo I."/>
            <person name="Lander E."/>
            <person name="Nusbaum C."/>
        </authorList>
    </citation>
    <scope>NUCLEOTIDE SEQUENCE [LARGE SCALE GENOMIC DNA]</scope>
    <source>
        <strain evidence="7">ATCC 38327</strain>
    </source>
</reference>
<dbReference type="InterPro" id="IPR045111">
    <property type="entry name" value="Vps41/Vps8"/>
</dbReference>
<evidence type="ECO:0000313" key="7">
    <source>
        <dbReference type="Proteomes" id="UP000054350"/>
    </source>
</evidence>
<dbReference type="GO" id="GO:0005770">
    <property type="term" value="C:late endosome"/>
    <property type="evidence" value="ECO:0007669"/>
    <property type="project" value="TreeGrafter"/>
</dbReference>
<evidence type="ECO:0000256" key="3">
    <source>
        <dbReference type="PROSITE-ProRule" id="PRU01006"/>
    </source>
</evidence>
<sequence>MSNPPSSAADRRSSTQTSGNGPAKLSRSRVVTAPADPATSEDETIGDVDHDHHSDTGSSDADGSEGPEPAEPSLKYTRLTGDLPSLLASDAVSAAACNDKFLALGTHWGHVYVVDFSGNLIKQFSNHSTSVAEVCIDINAEFIASAGGDGRVVVRSMFSDEDQCYEFQRPLKCLQLDPDFARTRRFATGGHAGEVVLSDRTWRGPRKVILASVDGIVLAVSWRGNLIAYATEHGIGIYDVKAARDICQAQVPFHDDRPDLFRCHMAWKDDENLVIGWQRAVLVLQIRVRNIRPRPCCNCSHDLTCFAHSFRTTVDFVVGGILPYGDQYLTYGITQRTHGDGSTSSPPECILLNLRTMEPAVSRDLINLAHHEHLQPIDYSVIGLPAEQAYFLISPRDVISVRARDANDQIEWRLQHMHYEEALQVSLFAAQQGIAIRPEYRAVQVGQQLLTDLLEHDELERAAGLCPMVLGKDPELWERWIYVFADRDGLDAILPCIPTQNPVLNHTVYEVILAHYLSANFKGFRNLIEKWPRQLYNTASLLGALEDTLLDFPNDEDLVQAAVVLYRVEGSSVKEIQCLIALRDVPACMRVLDATPFVLTPLMRQSAARWLDLCFDEVGRDLVKFVTSECIARLVQQSAVLPPGEVVELLEDRPDFQYAYLLALFKDDAHSAPDLQEHLLELLVEFRSKELLDFLKRSIYYPLDKALALCESHDLLQEQVYVLGRIGNNKRALEIMMDRMDDIHMAIDYAKRQQDEELWNDLVDFAVQKPKYWAPLFQHTGMFLDPIKLIKRVPPGAQISNLKSLLTSIVQDALAQVELRGQSHQVLREDVLTFMRQSMRYAKSSRYVTSDTCCVRCGQAFAANPQMPVTLDELGAHHAPSCPET</sequence>
<dbReference type="InterPro" id="IPR016024">
    <property type="entry name" value="ARM-type_fold"/>
</dbReference>
<dbReference type="GO" id="GO:0030897">
    <property type="term" value="C:HOPS complex"/>
    <property type="evidence" value="ECO:0007669"/>
    <property type="project" value="TreeGrafter"/>
</dbReference>
<dbReference type="OMA" id="PQLVWQD"/>
<reference evidence="6 7" key="1">
    <citation type="submission" date="2009-11" db="EMBL/GenBank/DDBJ databases">
        <title>Annotation of Allomyces macrogynus ATCC 38327.</title>
        <authorList>
            <consortium name="The Broad Institute Genome Sequencing Platform"/>
            <person name="Russ C."/>
            <person name="Cuomo C."/>
            <person name="Burger G."/>
            <person name="Gray M.W."/>
            <person name="Holland P.W.H."/>
            <person name="King N."/>
            <person name="Lang F.B.F."/>
            <person name="Roger A.J."/>
            <person name="Ruiz-Trillo I."/>
            <person name="Young S.K."/>
            <person name="Zeng Q."/>
            <person name="Gargeya S."/>
            <person name="Fitzgerald M."/>
            <person name="Haas B."/>
            <person name="Abouelleil A."/>
            <person name="Alvarado L."/>
            <person name="Arachchi H.M."/>
            <person name="Berlin A."/>
            <person name="Chapman S.B."/>
            <person name="Gearin G."/>
            <person name="Goldberg J."/>
            <person name="Griggs A."/>
            <person name="Gujja S."/>
            <person name="Hansen M."/>
            <person name="Heiman D."/>
            <person name="Howarth C."/>
            <person name="Larimer J."/>
            <person name="Lui A."/>
            <person name="MacDonald P.J.P."/>
            <person name="McCowen C."/>
            <person name="Montmayeur A."/>
            <person name="Murphy C."/>
            <person name="Neiman D."/>
            <person name="Pearson M."/>
            <person name="Priest M."/>
            <person name="Roberts A."/>
            <person name="Saif S."/>
            <person name="Shea T."/>
            <person name="Sisk P."/>
            <person name="Stolte C."/>
            <person name="Sykes S."/>
            <person name="Wortman J."/>
            <person name="Nusbaum C."/>
            <person name="Birren B."/>
        </authorList>
    </citation>
    <scope>NUCLEOTIDE SEQUENCE [LARGE SCALE GENOMIC DNA]</scope>
    <source>
        <strain evidence="6 7">ATCC 38327</strain>
    </source>
</reference>
<protein>
    <recommendedName>
        <fullName evidence="5">Vps41 beta-propeller domain-containing protein</fullName>
    </recommendedName>
</protein>
<gene>
    <name evidence="6" type="ORF">AMAG_05528</name>
</gene>
<dbReference type="PANTHER" id="PTHR12616">
    <property type="entry name" value="VACUOLAR PROTEIN SORTING VPS41"/>
    <property type="match status" value="1"/>
</dbReference>
<dbReference type="AlphaFoldDB" id="A0A0L0SC16"/>
<name>A0A0L0SC16_ALLM3</name>
<dbReference type="SUPFAM" id="SSF50978">
    <property type="entry name" value="WD40 repeat-like"/>
    <property type="match status" value="1"/>
</dbReference>
<evidence type="ECO:0000259" key="5">
    <source>
        <dbReference type="Pfam" id="PF23411"/>
    </source>
</evidence>
<dbReference type="PROSITE" id="PS50236">
    <property type="entry name" value="CHCR"/>
    <property type="match status" value="1"/>
</dbReference>
<feature type="repeat" description="CHCR" evidence="3">
    <location>
        <begin position="631"/>
        <end position="775"/>
    </location>
</feature>
<dbReference type="InterPro" id="IPR000547">
    <property type="entry name" value="Clathrin_H-chain/VPS_repeat"/>
</dbReference>
<dbReference type="InterPro" id="IPR057780">
    <property type="entry name" value="Beta-prop_Vps41"/>
</dbReference>
<dbReference type="EMBL" id="GG745335">
    <property type="protein sequence ID" value="KNE60103.1"/>
    <property type="molecule type" value="Genomic_DNA"/>
</dbReference>
<evidence type="ECO:0000256" key="1">
    <source>
        <dbReference type="ARBA" id="ARBA00022448"/>
    </source>
</evidence>
<evidence type="ECO:0000313" key="6">
    <source>
        <dbReference type="EMBL" id="KNE60103.1"/>
    </source>
</evidence>
<dbReference type="VEuPathDB" id="FungiDB:AMAG_05528"/>
<evidence type="ECO:0000256" key="2">
    <source>
        <dbReference type="ARBA" id="ARBA00022927"/>
    </source>
</evidence>
<accession>A0A0L0SC16</accession>
<dbReference type="Gene3D" id="1.25.40.10">
    <property type="entry name" value="Tetratricopeptide repeat domain"/>
    <property type="match status" value="1"/>
</dbReference>
<dbReference type="Gene3D" id="2.130.10.10">
    <property type="entry name" value="YVTN repeat-like/Quinoprotein amine dehydrogenase"/>
    <property type="match status" value="1"/>
</dbReference>
<dbReference type="GO" id="GO:0016236">
    <property type="term" value="P:macroautophagy"/>
    <property type="evidence" value="ECO:0007669"/>
    <property type="project" value="TreeGrafter"/>
</dbReference>
<feature type="compositionally biased region" description="Low complexity" evidence="4">
    <location>
        <begin position="56"/>
        <end position="66"/>
    </location>
</feature>
<dbReference type="eggNOG" id="KOG2066">
    <property type="taxonomic scope" value="Eukaryota"/>
</dbReference>
<dbReference type="PANTHER" id="PTHR12616:SF1">
    <property type="entry name" value="VACUOLAR PROTEIN SORTING-ASSOCIATED PROTEIN 41 HOMOLOG"/>
    <property type="match status" value="1"/>
</dbReference>
<dbReference type="STRING" id="578462.A0A0L0SC16"/>
<dbReference type="GO" id="GO:0006623">
    <property type="term" value="P:protein targeting to vacuole"/>
    <property type="evidence" value="ECO:0007669"/>
    <property type="project" value="InterPro"/>
</dbReference>
<keyword evidence="2" id="KW-0653">Protein transport</keyword>
<dbReference type="GO" id="GO:0034058">
    <property type="term" value="P:endosomal vesicle fusion"/>
    <property type="evidence" value="ECO:0007669"/>
    <property type="project" value="TreeGrafter"/>
</dbReference>
<dbReference type="InterPro" id="IPR036322">
    <property type="entry name" value="WD40_repeat_dom_sf"/>
</dbReference>
<feature type="region of interest" description="Disordered" evidence="4">
    <location>
        <begin position="1"/>
        <end position="76"/>
    </location>
</feature>
<dbReference type="OrthoDB" id="244107at2759"/>
<feature type="domain" description="Vps41 beta-propeller" evidence="5">
    <location>
        <begin position="74"/>
        <end position="401"/>
    </location>
</feature>
<keyword evidence="1" id="KW-0813">Transport</keyword>
<dbReference type="SUPFAM" id="SSF48371">
    <property type="entry name" value="ARM repeat"/>
    <property type="match status" value="1"/>
</dbReference>
<dbReference type="SMART" id="SM00299">
    <property type="entry name" value="CLH"/>
    <property type="match status" value="1"/>
</dbReference>
<dbReference type="GO" id="GO:0009267">
    <property type="term" value="P:cellular response to starvation"/>
    <property type="evidence" value="ECO:0007669"/>
    <property type="project" value="TreeGrafter"/>
</dbReference>
<keyword evidence="7" id="KW-1185">Reference proteome</keyword>
<dbReference type="InterPro" id="IPR011990">
    <property type="entry name" value="TPR-like_helical_dom_sf"/>
</dbReference>
<dbReference type="Pfam" id="PF23411">
    <property type="entry name" value="Beta-prop_Vps41"/>
    <property type="match status" value="1"/>
</dbReference>
<proteinExistence type="predicted"/>
<dbReference type="Pfam" id="PF23556">
    <property type="entry name" value="TPR_Vps41"/>
    <property type="match status" value="1"/>
</dbReference>
<organism evidence="6 7">
    <name type="scientific">Allomyces macrogynus (strain ATCC 38327)</name>
    <name type="common">Allomyces javanicus var. macrogynus</name>
    <dbReference type="NCBI Taxonomy" id="578462"/>
    <lineage>
        <taxon>Eukaryota</taxon>
        <taxon>Fungi</taxon>
        <taxon>Fungi incertae sedis</taxon>
        <taxon>Blastocladiomycota</taxon>
        <taxon>Blastocladiomycetes</taxon>
        <taxon>Blastocladiales</taxon>
        <taxon>Blastocladiaceae</taxon>
        <taxon>Allomyces</taxon>
    </lineage>
</organism>
<evidence type="ECO:0000256" key="4">
    <source>
        <dbReference type="SAM" id="MobiDB-lite"/>
    </source>
</evidence>